<dbReference type="InParanoid" id="A0A316VT98"/>
<gene>
    <name evidence="2" type="ORF">IE81DRAFT_325204</name>
</gene>
<reference evidence="2 3" key="1">
    <citation type="journal article" date="2018" name="Mol. Biol. Evol.">
        <title>Broad Genomic Sampling Reveals a Smut Pathogenic Ancestry of the Fungal Clade Ustilaginomycotina.</title>
        <authorList>
            <person name="Kijpornyongpan T."/>
            <person name="Mondo S.J."/>
            <person name="Barry K."/>
            <person name="Sandor L."/>
            <person name="Lee J."/>
            <person name="Lipzen A."/>
            <person name="Pangilinan J."/>
            <person name="LaButti K."/>
            <person name="Hainaut M."/>
            <person name="Henrissat B."/>
            <person name="Grigoriev I.V."/>
            <person name="Spatafora J.W."/>
            <person name="Aime M.C."/>
        </authorList>
    </citation>
    <scope>NUCLEOTIDE SEQUENCE [LARGE SCALE GENOMIC DNA]</scope>
    <source>
        <strain evidence="2 3">MCA 4658</strain>
    </source>
</reference>
<sequence>MASYATAASRLTSPPPRPPRRRPSQQSLTVASPSKTGCDATGSLGHPMCSTAPLRISPNRMLRALSPLPGGIAASLKAPAGVALSTEGAAKAAAHSSPAPAMTARSSSLGARAMGALRPSPLHRRSQSAQMYEPPVKSSLRSELPWTLALGDD</sequence>
<dbReference type="AlphaFoldDB" id="A0A316VT98"/>
<keyword evidence="3" id="KW-1185">Reference proteome</keyword>
<feature type="non-terminal residue" evidence="2">
    <location>
        <position position="153"/>
    </location>
</feature>
<evidence type="ECO:0000313" key="2">
    <source>
        <dbReference type="EMBL" id="PWN40817.1"/>
    </source>
</evidence>
<name>A0A316VT98_9BASI</name>
<proteinExistence type="predicted"/>
<dbReference type="OrthoDB" id="10599698at2759"/>
<dbReference type="EMBL" id="KZ819406">
    <property type="protein sequence ID" value="PWN40817.1"/>
    <property type="molecule type" value="Genomic_DNA"/>
</dbReference>
<accession>A0A316VT98</accession>
<dbReference type="GeneID" id="37036310"/>
<feature type="region of interest" description="Disordered" evidence="1">
    <location>
        <begin position="1"/>
        <end position="46"/>
    </location>
</feature>
<organism evidence="2 3">
    <name type="scientific">Ceraceosorus guamensis</name>
    <dbReference type="NCBI Taxonomy" id="1522189"/>
    <lineage>
        <taxon>Eukaryota</taxon>
        <taxon>Fungi</taxon>
        <taxon>Dikarya</taxon>
        <taxon>Basidiomycota</taxon>
        <taxon>Ustilaginomycotina</taxon>
        <taxon>Exobasidiomycetes</taxon>
        <taxon>Ceraceosorales</taxon>
        <taxon>Ceraceosoraceae</taxon>
        <taxon>Ceraceosorus</taxon>
    </lineage>
</organism>
<dbReference type="Proteomes" id="UP000245783">
    <property type="component" value="Unassembled WGS sequence"/>
</dbReference>
<evidence type="ECO:0000313" key="3">
    <source>
        <dbReference type="Proteomes" id="UP000245783"/>
    </source>
</evidence>
<dbReference type="RefSeq" id="XP_025367977.1">
    <property type="nucleotide sequence ID" value="XM_025514440.1"/>
</dbReference>
<protein>
    <submittedName>
        <fullName evidence="2">Uncharacterized protein</fullName>
    </submittedName>
</protein>
<evidence type="ECO:0000256" key="1">
    <source>
        <dbReference type="SAM" id="MobiDB-lite"/>
    </source>
</evidence>
<feature type="region of interest" description="Disordered" evidence="1">
    <location>
        <begin position="119"/>
        <end position="153"/>
    </location>
</feature>